<evidence type="ECO:0000256" key="4">
    <source>
        <dbReference type="ARBA" id="ARBA00023163"/>
    </source>
</evidence>
<keyword evidence="4" id="KW-0804">Transcription</keyword>
<keyword evidence="3" id="KW-0238">DNA-binding</keyword>
<evidence type="ECO:0000259" key="5">
    <source>
        <dbReference type="PROSITE" id="PS50931"/>
    </source>
</evidence>
<evidence type="ECO:0000256" key="1">
    <source>
        <dbReference type="ARBA" id="ARBA00009437"/>
    </source>
</evidence>
<dbReference type="InterPro" id="IPR058163">
    <property type="entry name" value="LysR-type_TF_proteobact-type"/>
</dbReference>
<dbReference type="InterPro" id="IPR036388">
    <property type="entry name" value="WH-like_DNA-bd_sf"/>
</dbReference>
<name>A0ABV3X170_9HYPH</name>
<protein>
    <submittedName>
        <fullName evidence="6">LysR family transcriptional regulator</fullName>
    </submittedName>
</protein>
<dbReference type="PROSITE" id="PS50931">
    <property type="entry name" value="HTH_LYSR"/>
    <property type="match status" value="1"/>
</dbReference>
<comment type="similarity">
    <text evidence="1">Belongs to the LysR transcriptional regulatory family.</text>
</comment>
<evidence type="ECO:0000313" key="6">
    <source>
        <dbReference type="EMBL" id="MEX4010490.1"/>
    </source>
</evidence>
<dbReference type="Gene3D" id="3.40.190.290">
    <property type="match status" value="1"/>
</dbReference>
<dbReference type="Pfam" id="PF00126">
    <property type="entry name" value="HTH_1"/>
    <property type="match status" value="1"/>
</dbReference>
<dbReference type="InterPro" id="IPR005119">
    <property type="entry name" value="LysR_subst-bd"/>
</dbReference>
<dbReference type="Pfam" id="PF03466">
    <property type="entry name" value="LysR_substrate"/>
    <property type="match status" value="1"/>
</dbReference>
<dbReference type="InterPro" id="IPR036390">
    <property type="entry name" value="WH_DNA-bd_sf"/>
</dbReference>
<dbReference type="RefSeq" id="WP_368805174.1">
    <property type="nucleotide sequence ID" value="NZ_JAZHFV010000014.1"/>
</dbReference>
<evidence type="ECO:0000256" key="2">
    <source>
        <dbReference type="ARBA" id="ARBA00023015"/>
    </source>
</evidence>
<dbReference type="SUPFAM" id="SSF53850">
    <property type="entry name" value="Periplasmic binding protein-like II"/>
    <property type="match status" value="1"/>
</dbReference>
<evidence type="ECO:0000256" key="3">
    <source>
        <dbReference type="ARBA" id="ARBA00023125"/>
    </source>
</evidence>
<keyword evidence="7" id="KW-1185">Reference proteome</keyword>
<dbReference type="Gene3D" id="1.10.10.10">
    <property type="entry name" value="Winged helix-like DNA-binding domain superfamily/Winged helix DNA-binding domain"/>
    <property type="match status" value="1"/>
</dbReference>
<dbReference type="SUPFAM" id="SSF46785">
    <property type="entry name" value="Winged helix' DNA-binding domain"/>
    <property type="match status" value="1"/>
</dbReference>
<reference evidence="6 7" key="1">
    <citation type="submission" date="2024-01" db="EMBL/GenBank/DDBJ databases">
        <title>New evidence supports the origin of RcGTA from prophage.</title>
        <authorList>
            <person name="Xu Y."/>
            <person name="Liu B."/>
            <person name="Chen F."/>
        </authorList>
    </citation>
    <scope>NUCLEOTIDE SEQUENCE [LARGE SCALE GENOMIC DNA]</scope>
    <source>
        <strain evidence="6 7">CBW1107-2</strain>
    </source>
</reference>
<gene>
    <name evidence="6" type="ORF">V1479_24590</name>
</gene>
<evidence type="ECO:0000313" key="7">
    <source>
        <dbReference type="Proteomes" id="UP001559025"/>
    </source>
</evidence>
<organism evidence="6 7">
    <name type="scientific">Neoaquamicrobium sediminum</name>
    <dbReference type="NCBI Taxonomy" id="1849104"/>
    <lineage>
        <taxon>Bacteria</taxon>
        <taxon>Pseudomonadati</taxon>
        <taxon>Pseudomonadota</taxon>
        <taxon>Alphaproteobacteria</taxon>
        <taxon>Hyphomicrobiales</taxon>
        <taxon>Phyllobacteriaceae</taxon>
        <taxon>Neoaquamicrobium</taxon>
    </lineage>
</organism>
<dbReference type="EMBL" id="JAZHFV010000014">
    <property type="protein sequence ID" value="MEX4010490.1"/>
    <property type="molecule type" value="Genomic_DNA"/>
</dbReference>
<dbReference type="PANTHER" id="PTHR30537">
    <property type="entry name" value="HTH-TYPE TRANSCRIPTIONAL REGULATOR"/>
    <property type="match status" value="1"/>
</dbReference>
<sequence length="304" mass="33675">MDGLGSLSAFVHAAELRSFTAAANQLGISASAVGKAVARLEERLQVRLLHRSTRTITLTGEGALFLERCRRILAEVEAAELELSQTIERPRGKLKVSMPIVSMLMMPAILRFMDLYPEIELDLDFSDRLVDVIDEGFDAVVRAGNLADSRLMSRMLGQFSLILVAAPQYLERAGTPRVPDDLMRHACLHHRYATSGKLEPWPLQEGETELRPDLPTTAVVNTIEPLIMMAERGMGIASLPDFAIADQLATGRLVAVLPDFVRHEGSFRLLWPTNRHIAPKLRVFVDFMAANLFPVSPQREPTAA</sequence>
<proteinExistence type="inferred from homology"/>
<dbReference type="Proteomes" id="UP001559025">
    <property type="component" value="Unassembled WGS sequence"/>
</dbReference>
<accession>A0ABV3X170</accession>
<keyword evidence="2" id="KW-0805">Transcription regulation</keyword>
<dbReference type="CDD" id="cd08476">
    <property type="entry name" value="PBP2_CrgA_like_7"/>
    <property type="match status" value="1"/>
</dbReference>
<feature type="domain" description="HTH lysR-type" evidence="5">
    <location>
        <begin position="1"/>
        <end position="59"/>
    </location>
</feature>
<comment type="caution">
    <text evidence="6">The sequence shown here is derived from an EMBL/GenBank/DDBJ whole genome shotgun (WGS) entry which is preliminary data.</text>
</comment>
<dbReference type="InterPro" id="IPR000847">
    <property type="entry name" value="LysR_HTH_N"/>
</dbReference>
<dbReference type="PANTHER" id="PTHR30537:SF72">
    <property type="entry name" value="LYSR FAMILY TRANSCRIPTIONAL REGULATOR"/>
    <property type="match status" value="1"/>
</dbReference>